<dbReference type="InterPro" id="IPR024934">
    <property type="entry name" value="Rubredoxin-like_dom"/>
</dbReference>
<dbReference type="Gene3D" id="2.20.28.10">
    <property type="match status" value="1"/>
</dbReference>
<keyword evidence="5" id="KW-1185">Reference proteome</keyword>
<evidence type="ECO:0000313" key="5">
    <source>
        <dbReference type="Proteomes" id="UP001489004"/>
    </source>
</evidence>
<name>A0AAW1PR59_9CHLO</name>
<keyword evidence="2" id="KW-0812">Transmembrane</keyword>
<evidence type="ECO:0000313" key="4">
    <source>
        <dbReference type="EMBL" id="KAK9811911.1"/>
    </source>
</evidence>
<dbReference type="PANTHER" id="PTHR47661">
    <property type="entry name" value="PHOSPHOGLUCAN PHOSPHATASE LSF1, CHLOROPLASTIC"/>
    <property type="match status" value="1"/>
</dbReference>
<dbReference type="SUPFAM" id="SSF57802">
    <property type="entry name" value="Rubredoxin-like"/>
    <property type="match status" value="1"/>
</dbReference>
<proteinExistence type="predicted"/>
<protein>
    <recommendedName>
        <fullName evidence="3">Rubredoxin-like domain-containing protein</fullName>
    </recommendedName>
</protein>
<keyword evidence="2" id="KW-0472">Membrane</keyword>
<sequence>MATAMSSPVSSSTRPALGMAQRARQQPPAGVTIPKAGFLGTALPARHAPKLAVSRRTARQVVAAAPVPGTMQVEVDKPLGLQLDTSKAAGGGLVVKGVSGNAAKAGIKSGDTIVYTSSFFGDELWPSDSISFTRSALANAPSPVTIVYVKGENKNVLVKRLPKRPAPARFGRKLTAAQKELATHICVDCGYIYCQRAPFAELGIDWVCPQCSAPKKRFARYDAETGKVKGAKPQQAATLATVIGGLLGIGVLFYVGLTVGNL</sequence>
<dbReference type="EMBL" id="JALJOR010000009">
    <property type="protein sequence ID" value="KAK9811911.1"/>
    <property type="molecule type" value="Genomic_DNA"/>
</dbReference>
<dbReference type="Proteomes" id="UP001489004">
    <property type="component" value="Unassembled WGS sequence"/>
</dbReference>
<reference evidence="4 5" key="1">
    <citation type="journal article" date="2024" name="Nat. Commun.">
        <title>Phylogenomics reveals the evolutionary origins of lichenization in chlorophyte algae.</title>
        <authorList>
            <person name="Puginier C."/>
            <person name="Libourel C."/>
            <person name="Otte J."/>
            <person name="Skaloud P."/>
            <person name="Haon M."/>
            <person name="Grisel S."/>
            <person name="Petersen M."/>
            <person name="Berrin J.G."/>
            <person name="Delaux P.M."/>
            <person name="Dal Grande F."/>
            <person name="Keller J."/>
        </authorList>
    </citation>
    <scope>NUCLEOTIDE SEQUENCE [LARGE SCALE GENOMIC DNA]</scope>
    <source>
        <strain evidence="4 5">SAG 2043</strain>
    </source>
</reference>
<dbReference type="PROSITE" id="PS50903">
    <property type="entry name" value="RUBREDOXIN_LIKE"/>
    <property type="match status" value="1"/>
</dbReference>
<dbReference type="PANTHER" id="PTHR47661:SF4">
    <property type="entry name" value="OS08G0162600 PROTEIN"/>
    <property type="match status" value="1"/>
</dbReference>
<keyword evidence="2" id="KW-1133">Transmembrane helix</keyword>
<feature type="compositionally biased region" description="Polar residues" evidence="1">
    <location>
        <begin position="1"/>
        <end position="14"/>
    </location>
</feature>
<dbReference type="AlphaFoldDB" id="A0AAW1PR59"/>
<organism evidence="4 5">
    <name type="scientific">[Myrmecia] bisecta</name>
    <dbReference type="NCBI Taxonomy" id="41462"/>
    <lineage>
        <taxon>Eukaryota</taxon>
        <taxon>Viridiplantae</taxon>
        <taxon>Chlorophyta</taxon>
        <taxon>core chlorophytes</taxon>
        <taxon>Trebouxiophyceae</taxon>
        <taxon>Trebouxiales</taxon>
        <taxon>Trebouxiaceae</taxon>
        <taxon>Myrmecia</taxon>
    </lineage>
</organism>
<accession>A0AAW1PR59</accession>
<dbReference type="GO" id="GO:0005506">
    <property type="term" value="F:iron ion binding"/>
    <property type="evidence" value="ECO:0007669"/>
    <property type="project" value="InterPro"/>
</dbReference>
<comment type="caution">
    <text evidence="4">The sequence shown here is derived from an EMBL/GenBank/DDBJ whole genome shotgun (WGS) entry which is preliminary data.</text>
</comment>
<gene>
    <name evidence="4" type="ORF">WJX72_012300</name>
</gene>
<evidence type="ECO:0000256" key="2">
    <source>
        <dbReference type="SAM" id="Phobius"/>
    </source>
</evidence>
<feature type="transmembrane region" description="Helical" evidence="2">
    <location>
        <begin position="236"/>
        <end position="257"/>
    </location>
</feature>
<evidence type="ECO:0000259" key="3">
    <source>
        <dbReference type="PROSITE" id="PS50903"/>
    </source>
</evidence>
<feature type="domain" description="Rubredoxin-like" evidence="3">
    <location>
        <begin position="181"/>
        <end position="221"/>
    </location>
</feature>
<feature type="region of interest" description="Disordered" evidence="1">
    <location>
        <begin position="1"/>
        <end position="31"/>
    </location>
</feature>
<evidence type="ECO:0000256" key="1">
    <source>
        <dbReference type="SAM" id="MobiDB-lite"/>
    </source>
</evidence>